<reference evidence="3 4" key="1">
    <citation type="submission" date="2021-08" db="EMBL/GenBank/DDBJ databases">
        <title>WGS of actinomycetes from Thailand.</title>
        <authorList>
            <person name="Thawai C."/>
        </authorList>
    </citation>
    <scope>NUCLEOTIDE SEQUENCE [LARGE SCALE GENOMIC DNA]</scope>
    <source>
        <strain evidence="3 4">PLK6-54</strain>
    </source>
</reference>
<comment type="caution">
    <text evidence="3">The sequence shown here is derived from an EMBL/GenBank/DDBJ whole genome shotgun (WGS) entry which is preliminary data.</text>
</comment>
<sequence length="230" mass="22804">MKDARDPHPRPGGGPRRRRALPRWTAVALGIGLGLASGLAYGMATTPQYSATAYVLVVPERSTDSQTALGFAQAYGRIATGSTVLAGAQSGAGTPAADLRGHVAAATSPDAPMISVTGTAADGGLAARIADAVARSLTATGNGTSAATGVRLLLFSPAVAPTSPTSPSVPLSAAVGASAGGLLGALALLVRRSPQDGWDAAYDGEAALDPRDDRGRAVPSPAQEQSRAAV</sequence>
<organism evidence="3 4">
    <name type="scientific">Actinacidiphila acidipaludis</name>
    <dbReference type="NCBI Taxonomy" id="2873382"/>
    <lineage>
        <taxon>Bacteria</taxon>
        <taxon>Bacillati</taxon>
        <taxon>Actinomycetota</taxon>
        <taxon>Actinomycetes</taxon>
        <taxon>Kitasatosporales</taxon>
        <taxon>Streptomycetaceae</taxon>
        <taxon>Actinacidiphila</taxon>
    </lineage>
</organism>
<dbReference type="Proteomes" id="UP000778578">
    <property type="component" value="Unassembled WGS sequence"/>
</dbReference>
<evidence type="ECO:0000313" key="3">
    <source>
        <dbReference type="EMBL" id="MBY8877575.1"/>
    </source>
</evidence>
<evidence type="ECO:0000313" key="4">
    <source>
        <dbReference type="Proteomes" id="UP000778578"/>
    </source>
</evidence>
<keyword evidence="2" id="KW-0812">Transmembrane</keyword>
<keyword evidence="4" id="KW-1185">Reference proteome</keyword>
<gene>
    <name evidence="3" type="ORF">K7862_08000</name>
</gene>
<feature type="region of interest" description="Disordered" evidence="1">
    <location>
        <begin position="1"/>
        <end position="21"/>
    </location>
</feature>
<evidence type="ECO:0000256" key="1">
    <source>
        <dbReference type="SAM" id="MobiDB-lite"/>
    </source>
</evidence>
<protein>
    <submittedName>
        <fullName evidence="3">Lipopolysaccharide biosynthesis protein</fullName>
    </submittedName>
</protein>
<evidence type="ECO:0000256" key="2">
    <source>
        <dbReference type="SAM" id="Phobius"/>
    </source>
</evidence>
<keyword evidence="2" id="KW-1133">Transmembrane helix</keyword>
<dbReference type="EMBL" id="JAINZZ010000006">
    <property type="protein sequence ID" value="MBY8877575.1"/>
    <property type="molecule type" value="Genomic_DNA"/>
</dbReference>
<accession>A0ABS7Q577</accession>
<proteinExistence type="predicted"/>
<dbReference type="RefSeq" id="WP_222961723.1">
    <property type="nucleotide sequence ID" value="NZ_JAINZZ010000006.1"/>
</dbReference>
<feature type="transmembrane region" description="Helical" evidence="2">
    <location>
        <begin position="21"/>
        <end position="44"/>
    </location>
</feature>
<feature type="region of interest" description="Disordered" evidence="1">
    <location>
        <begin position="199"/>
        <end position="230"/>
    </location>
</feature>
<keyword evidence="2" id="KW-0472">Membrane</keyword>
<name>A0ABS7Q577_9ACTN</name>